<keyword evidence="3" id="KW-1185">Reference proteome</keyword>
<accession>A0AA86RW65</accession>
<name>A0AA86RW65_9EUKA</name>
<dbReference type="EMBL" id="CAXDID020000017">
    <property type="protein sequence ID" value="CAL5984915.1"/>
    <property type="molecule type" value="Genomic_DNA"/>
</dbReference>
<reference evidence="2 3" key="2">
    <citation type="submission" date="2024-07" db="EMBL/GenBank/DDBJ databases">
        <authorList>
            <person name="Akdeniz Z."/>
        </authorList>
    </citation>
    <scope>NUCLEOTIDE SEQUENCE [LARGE SCALE GENOMIC DNA]</scope>
</reference>
<evidence type="ECO:0000313" key="2">
    <source>
        <dbReference type="EMBL" id="CAL5984915.1"/>
    </source>
</evidence>
<dbReference type="Proteomes" id="UP001642409">
    <property type="component" value="Unassembled WGS sequence"/>
</dbReference>
<evidence type="ECO:0000313" key="3">
    <source>
        <dbReference type="Proteomes" id="UP001642409"/>
    </source>
</evidence>
<dbReference type="EMBL" id="CATOUU010001186">
    <property type="protein sequence ID" value="CAI9978964.1"/>
    <property type="molecule type" value="Genomic_DNA"/>
</dbReference>
<evidence type="ECO:0000313" key="1">
    <source>
        <dbReference type="EMBL" id="CAI9978964.1"/>
    </source>
</evidence>
<gene>
    <name evidence="1" type="ORF">HINF_LOCUS66609</name>
    <name evidence="2" type="ORF">HINF_LOCUS8376</name>
</gene>
<dbReference type="AlphaFoldDB" id="A0AA86RW65"/>
<reference evidence="1" key="1">
    <citation type="submission" date="2023-06" db="EMBL/GenBank/DDBJ databases">
        <authorList>
            <person name="Kurt Z."/>
        </authorList>
    </citation>
    <scope>NUCLEOTIDE SEQUENCE</scope>
</reference>
<sequence length="113" mass="13858">MKNIPQYAILNLQKKKKQKFQSQFHKKYEQLNLYSSSDFVLARELMKIDLVDEYYKQIEIKDLEEKEERNKYQIQKCHKLPHKMQNHTQQIDVIEIVKYQDQKIIPLWKSAVF</sequence>
<comment type="caution">
    <text evidence="1">The sequence shown here is derived from an EMBL/GenBank/DDBJ whole genome shotgun (WGS) entry which is preliminary data.</text>
</comment>
<protein>
    <submittedName>
        <fullName evidence="2">Hypothetical_protein</fullName>
    </submittedName>
</protein>
<organism evidence="1">
    <name type="scientific">Hexamita inflata</name>
    <dbReference type="NCBI Taxonomy" id="28002"/>
    <lineage>
        <taxon>Eukaryota</taxon>
        <taxon>Metamonada</taxon>
        <taxon>Diplomonadida</taxon>
        <taxon>Hexamitidae</taxon>
        <taxon>Hexamitinae</taxon>
        <taxon>Hexamita</taxon>
    </lineage>
</organism>
<proteinExistence type="predicted"/>